<dbReference type="Proteomes" id="UP000292136">
    <property type="component" value="Unassembled WGS sequence"/>
</dbReference>
<evidence type="ECO:0000313" key="2">
    <source>
        <dbReference type="EMBL" id="RZT75705.1"/>
    </source>
</evidence>
<proteinExistence type="predicted"/>
<organism evidence="2 3">
    <name type="scientific">Azospira oryzae</name>
    <dbReference type="NCBI Taxonomy" id="146939"/>
    <lineage>
        <taxon>Bacteria</taxon>
        <taxon>Pseudomonadati</taxon>
        <taxon>Pseudomonadota</taxon>
        <taxon>Betaproteobacteria</taxon>
        <taxon>Rhodocyclales</taxon>
        <taxon>Rhodocyclaceae</taxon>
        <taxon>Azospira</taxon>
    </lineage>
</organism>
<dbReference type="Pfam" id="PF05940">
    <property type="entry name" value="NnrS"/>
    <property type="match status" value="1"/>
</dbReference>
<accession>A0ABY0ILQ7</accession>
<feature type="transmembrane region" description="Helical" evidence="1">
    <location>
        <begin position="86"/>
        <end position="105"/>
    </location>
</feature>
<dbReference type="EMBL" id="SHKM01000003">
    <property type="protein sequence ID" value="RZT75705.1"/>
    <property type="molecule type" value="Genomic_DNA"/>
</dbReference>
<comment type="caution">
    <text evidence="2">The sequence shown here is derived from an EMBL/GenBank/DDBJ whole genome shotgun (WGS) entry which is preliminary data.</text>
</comment>
<keyword evidence="1" id="KW-1133">Transmembrane helix</keyword>
<protein>
    <submittedName>
        <fullName evidence="2">Uncharacterized protein involved in response to NO</fullName>
    </submittedName>
</protein>
<feature type="transmembrane region" description="Helical" evidence="1">
    <location>
        <begin position="12"/>
        <end position="30"/>
    </location>
</feature>
<feature type="transmembrane region" description="Helical" evidence="1">
    <location>
        <begin position="272"/>
        <end position="299"/>
    </location>
</feature>
<reference evidence="2 3" key="1">
    <citation type="submission" date="2019-02" db="EMBL/GenBank/DDBJ databases">
        <title>Genomic Encyclopedia of Type Strains, Phase IV (KMG-IV): sequencing the most valuable type-strain genomes for metagenomic binning, comparative biology and taxonomic classification.</title>
        <authorList>
            <person name="Goeker M."/>
        </authorList>
    </citation>
    <scope>NUCLEOTIDE SEQUENCE [LARGE SCALE GENOMIC DNA]</scope>
    <source>
        <strain evidence="2 3">DSM 21223</strain>
    </source>
</reference>
<name>A0ABY0ILQ7_9RHOO</name>
<keyword evidence="1" id="KW-0812">Transmembrane</keyword>
<gene>
    <name evidence="2" type="ORF">EV678_2891</name>
</gene>
<dbReference type="RefSeq" id="WP_130460028.1">
    <property type="nucleotide sequence ID" value="NZ_SHKM01000003.1"/>
</dbReference>
<feature type="transmembrane region" description="Helical" evidence="1">
    <location>
        <begin position="184"/>
        <end position="209"/>
    </location>
</feature>
<evidence type="ECO:0000313" key="3">
    <source>
        <dbReference type="Proteomes" id="UP000292136"/>
    </source>
</evidence>
<keyword evidence="3" id="KW-1185">Reference proteome</keyword>
<evidence type="ECO:0000256" key="1">
    <source>
        <dbReference type="SAM" id="Phobius"/>
    </source>
</evidence>
<sequence length="405" mass="43855">MFKAFFSAPHRVMFALGALQSLLAVLFWAADLGGRYAGLYGAPAWALPGIWLHGALMLFGLFPPFIFGFLMTALPKWVSAPALTRGQYLPAFALLAGGWLLFWGGLLAAPLAVSGLVVASLGWLWGLVALARAVTWPQPRGFAPDRSHAYALLAALGLGLVALWAYAWGLAAMAGDGVRAGIELGLWGCLLPVFFIVSHRMLPFFTAAVLKNYTIYRPMPLLWLVLTCFLGHALLALVGWHGALWLPDAVAAAVVIHFSWKWQLRRSLAVPMLAMIHGATVWLGLGLVLYACQGLALALGGSFGGLAPLHAISIGYFVSMLLGMVTRVTLGHSGRPINAGDQTTWPLFWLFQSVPLLRIAGEFLPLSGPFNLQWLASLAWLLVFALWVRRHGAMYLRPRPDGQPG</sequence>
<feature type="transmembrane region" description="Helical" evidence="1">
    <location>
        <begin position="221"/>
        <end position="238"/>
    </location>
</feature>
<feature type="transmembrane region" description="Helical" evidence="1">
    <location>
        <begin position="150"/>
        <end position="172"/>
    </location>
</feature>
<dbReference type="InterPro" id="IPR010266">
    <property type="entry name" value="NnrS"/>
</dbReference>
<feature type="transmembrane region" description="Helical" evidence="1">
    <location>
        <begin position="50"/>
        <end position="74"/>
    </location>
</feature>
<keyword evidence="1" id="KW-0472">Membrane</keyword>
<feature type="transmembrane region" description="Helical" evidence="1">
    <location>
        <begin position="372"/>
        <end position="389"/>
    </location>
</feature>
<feature type="transmembrane region" description="Helical" evidence="1">
    <location>
        <begin position="305"/>
        <end position="326"/>
    </location>
</feature>
<feature type="transmembrane region" description="Helical" evidence="1">
    <location>
        <begin position="111"/>
        <end position="130"/>
    </location>
</feature>